<feature type="domain" description="Putative auto-transporter adhesin head GIN" evidence="1">
    <location>
        <begin position="159"/>
        <end position="257"/>
    </location>
</feature>
<dbReference type="RefSeq" id="WP_154917161.1">
    <property type="nucleotide sequence ID" value="NZ_VUOE01000001.1"/>
</dbReference>
<dbReference type="Pfam" id="PF10988">
    <property type="entry name" value="DUF2807"/>
    <property type="match status" value="2"/>
</dbReference>
<sequence>MKKLLFIVFALVFGIQAYCQRKPKIKGNRNVVEVRESLPAFNAIQLDDDLKVYLKKSSNEGYSLELDDNLIDVLKFKVEDSTLFISSFYNITSKRKLDITVNYTELNKITMNNGEISMEDVISGDRLDVLTRETSRLELNATADIINIHMEGISSGDFNVASDSLVLNLKDRIDVRVYSAGSTNNLFMYENASAKLEGATDLFMVKLYGKSTLKGEQLEAKQAIVILEDSPDARVNVLEDFQLSSRGSSKTSLSGNPKITILDFLDTSQLDKENN</sequence>
<proteinExistence type="predicted"/>
<reference evidence="2 3" key="1">
    <citation type="submission" date="2019-09" db="EMBL/GenBank/DDBJ databases">
        <authorList>
            <person name="Khan S.A."/>
            <person name="Jeon C.O."/>
            <person name="Chun B.H."/>
            <person name="Jeong S.E."/>
        </authorList>
    </citation>
    <scope>NUCLEOTIDE SEQUENCE [LARGE SCALE GENOMIC DNA]</scope>
    <source>
        <strain evidence="2 3">KCTC 42508</strain>
    </source>
</reference>
<dbReference type="AlphaFoldDB" id="A0A5B2TW33"/>
<dbReference type="EMBL" id="VUOE01000001">
    <property type="protein sequence ID" value="KAA2218602.1"/>
    <property type="molecule type" value="Genomic_DNA"/>
</dbReference>
<evidence type="ECO:0000313" key="3">
    <source>
        <dbReference type="Proteomes" id="UP000323188"/>
    </source>
</evidence>
<protein>
    <submittedName>
        <fullName evidence="2">DUF2807 domain-containing protein</fullName>
    </submittedName>
</protein>
<feature type="domain" description="Putative auto-transporter adhesin head GIN" evidence="1">
    <location>
        <begin position="40"/>
        <end position="154"/>
    </location>
</feature>
<organism evidence="2 3">
    <name type="scientific">Maribacter flavus</name>
    <dbReference type="NCBI Taxonomy" id="1658664"/>
    <lineage>
        <taxon>Bacteria</taxon>
        <taxon>Pseudomonadati</taxon>
        <taxon>Bacteroidota</taxon>
        <taxon>Flavobacteriia</taxon>
        <taxon>Flavobacteriales</taxon>
        <taxon>Flavobacteriaceae</taxon>
        <taxon>Maribacter</taxon>
    </lineage>
</organism>
<accession>A0A5B2TW33</accession>
<dbReference type="InterPro" id="IPR021255">
    <property type="entry name" value="DUF2807"/>
</dbReference>
<name>A0A5B2TW33_9FLAO</name>
<dbReference type="Gene3D" id="2.160.20.120">
    <property type="match status" value="1"/>
</dbReference>
<comment type="caution">
    <text evidence="2">The sequence shown here is derived from an EMBL/GenBank/DDBJ whole genome shotgun (WGS) entry which is preliminary data.</text>
</comment>
<gene>
    <name evidence="2" type="ORF">F0361_02975</name>
</gene>
<dbReference type="Proteomes" id="UP000323188">
    <property type="component" value="Unassembled WGS sequence"/>
</dbReference>
<evidence type="ECO:0000259" key="1">
    <source>
        <dbReference type="Pfam" id="PF10988"/>
    </source>
</evidence>
<evidence type="ECO:0000313" key="2">
    <source>
        <dbReference type="EMBL" id="KAA2218602.1"/>
    </source>
</evidence>